<keyword evidence="2" id="KW-1185">Reference proteome</keyword>
<protein>
    <submittedName>
        <fullName evidence="1">Uncharacterized protein</fullName>
    </submittedName>
</protein>
<comment type="caution">
    <text evidence="1">The sequence shown here is derived from an EMBL/GenBank/DDBJ whole genome shotgun (WGS) entry which is preliminary data.</text>
</comment>
<sequence length="52" mass="6000">MKMNTGEQVVVVQMTKGNVKTRDILNTLKQRDVNNVSTMKQYTMQDMIAPNR</sequence>
<dbReference type="AlphaFoldDB" id="A0AAP0DYS3"/>
<accession>A0AAP0DYS3</accession>
<name>A0AAP0DYS3_9MAGN</name>
<gene>
    <name evidence="1" type="ORF">Scep_029972</name>
</gene>
<dbReference type="Proteomes" id="UP001419268">
    <property type="component" value="Unassembled WGS sequence"/>
</dbReference>
<evidence type="ECO:0000313" key="1">
    <source>
        <dbReference type="EMBL" id="KAK9083501.1"/>
    </source>
</evidence>
<evidence type="ECO:0000313" key="2">
    <source>
        <dbReference type="Proteomes" id="UP001419268"/>
    </source>
</evidence>
<reference evidence="1 2" key="1">
    <citation type="submission" date="2024-01" db="EMBL/GenBank/DDBJ databases">
        <title>Genome assemblies of Stephania.</title>
        <authorList>
            <person name="Yang L."/>
        </authorList>
    </citation>
    <scope>NUCLEOTIDE SEQUENCE [LARGE SCALE GENOMIC DNA]</scope>
    <source>
        <strain evidence="1">JXDWG</strain>
        <tissue evidence="1">Leaf</tissue>
    </source>
</reference>
<organism evidence="1 2">
    <name type="scientific">Stephania cephalantha</name>
    <dbReference type="NCBI Taxonomy" id="152367"/>
    <lineage>
        <taxon>Eukaryota</taxon>
        <taxon>Viridiplantae</taxon>
        <taxon>Streptophyta</taxon>
        <taxon>Embryophyta</taxon>
        <taxon>Tracheophyta</taxon>
        <taxon>Spermatophyta</taxon>
        <taxon>Magnoliopsida</taxon>
        <taxon>Ranunculales</taxon>
        <taxon>Menispermaceae</taxon>
        <taxon>Menispermoideae</taxon>
        <taxon>Cissampelideae</taxon>
        <taxon>Stephania</taxon>
    </lineage>
</organism>
<dbReference type="EMBL" id="JBBNAG010000013">
    <property type="protein sequence ID" value="KAK9083501.1"/>
    <property type="molecule type" value="Genomic_DNA"/>
</dbReference>
<proteinExistence type="predicted"/>